<sequence length="151" mass="17804">MANQLEIKTAGILMMTYLRTAAVALRMRRKIWFHEGQSALERHINLNMPMVRRVKIRRHGRAVLMMIMIICSAAEDQSALDTNRVLKQFQMTTKMIVILCIITRRQFHVEECQSDYKRNAKRITFLMRAALKLLRLCCQHHLQIMNYCAIL</sequence>
<accession>A0A0A9D5S5</accession>
<dbReference type="AlphaFoldDB" id="A0A0A9D5S5"/>
<name>A0A0A9D5S5_ARUDO</name>
<evidence type="ECO:0000313" key="1">
    <source>
        <dbReference type="EMBL" id="JAD83964.1"/>
    </source>
</evidence>
<protein>
    <submittedName>
        <fullName evidence="1">Uncharacterized protein</fullName>
    </submittedName>
</protein>
<dbReference type="EMBL" id="GBRH01213931">
    <property type="protein sequence ID" value="JAD83964.1"/>
    <property type="molecule type" value="Transcribed_RNA"/>
</dbReference>
<proteinExistence type="predicted"/>
<reference evidence="1" key="1">
    <citation type="submission" date="2014-09" db="EMBL/GenBank/DDBJ databases">
        <authorList>
            <person name="Magalhaes I.L.F."/>
            <person name="Oliveira U."/>
            <person name="Santos F.R."/>
            <person name="Vidigal T.H.D.A."/>
            <person name="Brescovit A.D."/>
            <person name="Santos A.J."/>
        </authorList>
    </citation>
    <scope>NUCLEOTIDE SEQUENCE</scope>
    <source>
        <tissue evidence="1">Shoot tissue taken approximately 20 cm above the soil surface</tissue>
    </source>
</reference>
<reference evidence="1" key="2">
    <citation type="journal article" date="2015" name="Data Brief">
        <title>Shoot transcriptome of the giant reed, Arundo donax.</title>
        <authorList>
            <person name="Barrero R.A."/>
            <person name="Guerrero F.D."/>
            <person name="Moolhuijzen P."/>
            <person name="Goolsby J.A."/>
            <person name="Tidwell J."/>
            <person name="Bellgard S.E."/>
            <person name="Bellgard M.I."/>
        </authorList>
    </citation>
    <scope>NUCLEOTIDE SEQUENCE</scope>
    <source>
        <tissue evidence="1">Shoot tissue taken approximately 20 cm above the soil surface</tissue>
    </source>
</reference>
<organism evidence="1">
    <name type="scientific">Arundo donax</name>
    <name type="common">Giant reed</name>
    <name type="synonym">Donax arundinaceus</name>
    <dbReference type="NCBI Taxonomy" id="35708"/>
    <lineage>
        <taxon>Eukaryota</taxon>
        <taxon>Viridiplantae</taxon>
        <taxon>Streptophyta</taxon>
        <taxon>Embryophyta</taxon>
        <taxon>Tracheophyta</taxon>
        <taxon>Spermatophyta</taxon>
        <taxon>Magnoliopsida</taxon>
        <taxon>Liliopsida</taxon>
        <taxon>Poales</taxon>
        <taxon>Poaceae</taxon>
        <taxon>PACMAD clade</taxon>
        <taxon>Arundinoideae</taxon>
        <taxon>Arundineae</taxon>
        <taxon>Arundo</taxon>
    </lineage>
</organism>